<evidence type="ECO:0000259" key="1">
    <source>
        <dbReference type="SMART" id="SM00954"/>
    </source>
</evidence>
<dbReference type="EMBL" id="DRGM01000189">
    <property type="protein sequence ID" value="HEA18588.1"/>
    <property type="molecule type" value="Genomic_DNA"/>
</dbReference>
<accession>A0A7V1D293</accession>
<dbReference type="SUPFAM" id="SSF81301">
    <property type="entry name" value="Nucleotidyltransferase"/>
    <property type="match status" value="1"/>
</dbReference>
<dbReference type="PANTHER" id="PTHR41773">
    <property type="entry name" value="GTP PYROPHOSPHATASE-RELATED"/>
    <property type="match status" value="1"/>
</dbReference>
<dbReference type="AlphaFoldDB" id="A0A7V1D293"/>
<dbReference type="Gene3D" id="1.10.287.860">
    <property type="entry name" value="Nucleotidyltransferase"/>
    <property type="match status" value="1"/>
</dbReference>
<dbReference type="GO" id="GO:0015969">
    <property type="term" value="P:guanosine tetraphosphate metabolic process"/>
    <property type="evidence" value="ECO:0007669"/>
    <property type="project" value="InterPro"/>
</dbReference>
<dbReference type="InterPro" id="IPR043519">
    <property type="entry name" value="NT_sf"/>
</dbReference>
<dbReference type="PANTHER" id="PTHR41773:SF1">
    <property type="entry name" value="RELA_SPOT DOMAIN-CONTAINING PROTEIN"/>
    <property type="match status" value="1"/>
</dbReference>
<comment type="caution">
    <text evidence="2">The sequence shown here is derived from an EMBL/GenBank/DDBJ whole genome shotgun (WGS) entry which is preliminary data.</text>
</comment>
<name>A0A7V1D293_9GAMM</name>
<reference evidence="2" key="1">
    <citation type="journal article" date="2020" name="mSystems">
        <title>Genome- and Community-Level Interaction Insights into Carbon Utilization and Element Cycling Functions of Hydrothermarchaeota in Hydrothermal Sediment.</title>
        <authorList>
            <person name="Zhou Z."/>
            <person name="Liu Y."/>
            <person name="Xu W."/>
            <person name="Pan J."/>
            <person name="Luo Z.H."/>
            <person name="Li M."/>
        </authorList>
    </citation>
    <scope>NUCLEOTIDE SEQUENCE [LARGE SCALE GENOMIC DNA]</scope>
    <source>
        <strain evidence="2">HyVt-346</strain>
    </source>
</reference>
<dbReference type="SMART" id="SM00954">
    <property type="entry name" value="RelA_SpoT"/>
    <property type="match status" value="1"/>
</dbReference>
<dbReference type="RefSeq" id="WP_304184847.1">
    <property type="nucleotide sequence ID" value="NZ_DRGM01000189.1"/>
</dbReference>
<dbReference type="Proteomes" id="UP000886188">
    <property type="component" value="Unassembled WGS sequence"/>
</dbReference>
<dbReference type="Pfam" id="PF04607">
    <property type="entry name" value="RelA_SpoT"/>
    <property type="match status" value="1"/>
</dbReference>
<gene>
    <name evidence="2" type="ORF">ENH88_19510</name>
</gene>
<feature type="domain" description="RelA/SpoT" evidence="1">
    <location>
        <begin position="53"/>
        <end position="176"/>
    </location>
</feature>
<dbReference type="CDD" id="cd05399">
    <property type="entry name" value="NT_Rel-Spo_like"/>
    <property type="match status" value="1"/>
</dbReference>
<dbReference type="Gene3D" id="3.30.460.10">
    <property type="entry name" value="Beta Polymerase, domain 2"/>
    <property type="match status" value="1"/>
</dbReference>
<evidence type="ECO:0000313" key="2">
    <source>
        <dbReference type="EMBL" id="HEA18588.1"/>
    </source>
</evidence>
<protein>
    <recommendedName>
        <fullName evidence="1">RelA/SpoT domain-containing protein</fullName>
    </recommendedName>
</protein>
<organism evidence="2">
    <name type="scientific">Pseudoalteromonas prydzensis</name>
    <dbReference type="NCBI Taxonomy" id="182141"/>
    <lineage>
        <taxon>Bacteria</taxon>
        <taxon>Pseudomonadati</taxon>
        <taxon>Pseudomonadota</taxon>
        <taxon>Gammaproteobacteria</taxon>
        <taxon>Alteromonadales</taxon>
        <taxon>Pseudoalteromonadaceae</taxon>
        <taxon>Pseudoalteromonas</taxon>
    </lineage>
</organism>
<sequence length="344" mass="40288">MNHYQEKLWKESPELIRGYYDNIERYKRLSEEVDYILTNTLSINEVEVASISSRSKSIESFCEKIYRKSYKDSFKSITDFAAARVVFLYEKDRASIETKIEQSFDIIEKVNKVQLDDIERFGYGALHYIVKLKANYVGERYNDIRDLRCEIQVRTILQDAWALVAHHLSYKQESDVPKHLRRKLNALSGLFETADDQFQHIRDAREDYQQKLKGAIDDSDNIVMTQEIEIDSLIAFLKWKHPDRVLDETLELSELVAEIKFCGVNTLQQLQVILNKTEKACQAFEAAYPPYDPEKQENCKYSATGSVRQALEFLSEDFINRFEAPFAESVKSRKNEFKHLVEKT</sequence>
<proteinExistence type="predicted"/>
<dbReference type="InterPro" id="IPR007685">
    <property type="entry name" value="RelA_SpoT"/>
</dbReference>